<keyword evidence="10 15" id="KW-0479">Metal-binding</keyword>
<dbReference type="Gene3D" id="1.10.1520.10">
    <property type="entry name" value="Ribonuclease III domain"/>
    <property type="match status" value="1"/>
</dbReference>
<dbReference type="PROSITE" id="PS50137">
    <property type="entry name" value="DS_RBD"/>
    <property type="match status" value="1"/>
</dbReference>
<keyword evidence="9 15" id="KW-0540">Nuclease</keyword>
<dbReference type="InterPro" id="IPR011907">
    <property type="entry name" value="RNase_III"/>
</dbReference>
<feature type="binding site" evidence="15">
    <location>
        <position position="140"/>
    </location>
    <ligand>
        <name>Mg(2+)</name>
        <dbReference type="ChEBI" id="CHEBI:18420"/>
    </ligand>
</feature>
<feature type="binding site" evidence="15">
    <location>
        <position position="64"/>
    </location>
    <ligand>
        <name>Mg(2+)</name>
        <dbReference type="ChEBI" id="CHEBI:18420"/>
    </ligand>
</feature>
<evidence type="ECO:0000313" key="20">
    <source>
        <dbReference type="Proteomes" id="UP001221217"/>
    </source>
</evidence>
<reference evidence="19 20" key="1">
    <citation type="submission" date="2022-12" db="EMBL/GenBank/DDBJ databases">
        <title>Metagenome assembled genome from gulf of manar.</title>
        <authorList>
            <person name="Kohli P."/>
            <person name="Pk S."/>
            <person name="Venkata Ramana C."/>
            <person name="Sasikala C."/>
        </authorList>
    </citation>
    <scope>NUCLEOTIDE SEQUENCE [LARGE SCALE GENOMIC DNA]</scope>
    <source>
        <strain evidence="19">JB008</strain>
    </source>
</reference>
<feature type="active site" evidence="15">
    <location>
        <position position="68"/>
    </location>
</feature>
<comment type="function">
    <text evidence="15">Digests double-stranded RNA. Involved in the processing of primary rRNA transcript to yield the immediate precursors to the large and small rRNAs (23S and 16S). Processes some mRNAs, and tRNAs when they are encoded in the rRNA operon. Processes pre-crRNA and tracrRNA of type II CRISPR loci if present in the organism.</text>
</comment>
<keyword evidence="7 15" id="KW-0507">mRNA processing</keyword>
<evidence type="ECO:0000256" key="4">
    <source>
        <dbReference type="ARBA" id="ARBA00011738"/>
    </source>
</evidence>
<keyword evidence="5 15" id="KW-0963">Cytoplasm</keyword>
<dbReference type="GO" id="GO:0046872">
    <property type="term" value="F:metal ion binding"/>
    <property type="evidence" value="ECO:0007669"/>
    <property type="project" value="UniProtKB-KW"/>
</dbReference>
<keyword evidence="15" id="KW-0699">rRNA-binding</keyword>
<dbReference type="PROSITE" id="PS50142">
    <property type="entry name" value="RNASE_3_2"/>
    <property type="match status" value="1"/>
</dbReference>
<keyword evidence="13 15" id="KW-0460">Magnesium</keyword>
<feature type="domain" description="RNase III" evidence="18">
    <location>
        <begin position="23"/>
        <end position="151"/>
    </location>
</feature>
<dbReference type="NCBIfam" id="TIGR02191">
    <property type="entry name" value="RNaseIII"/>
    <property type="match status" value="1"/>
</dbReference>
<evidence type="ECO:0000256" key="9">
    <source>
        <dbReference type="ARBA" id="ARBA00022722"/>
    </source>
</evidence>
<keyword evidence="11 15" id="KW-0255">Endonuclease</keyword>
<evidence type="ECO:0000256" key="5">
    <source>
        <dbReference type="ARBA" id="ARBA00022490"/>
    </source>
</evidence>
<dbReference type="EMBL" id="JAQQAL010000010">
    <property type="protein sequence ID" value="MDC7225842.1"/>
    <property type="molecule type" value="Genomic_DNA"/>
</dbReference>
<keyword evidence="6 15" id="KW-0698">rRNA processing</keyword>
<feature type="domain" description="DRBM" evidence="17">
    <location>
        <begin position="178"/>
        <end position="247"/>
    </location>
</feature>
<dbReference type="GO" id="GO:0006364">
    <property type="term" value="P:rRNA processing"/>
    <property type="evidence" value="ECO:0007669"/>
    <property type="project" value="UniProtKB-UniRule"/>
</dbReference>
<evidence type="ECO:0000256" key="3">
    <source>
        <dbReference type="ARBA" id="ARBA00010183"/>
    </source>
</evidence>
<evidence type="ECO:0000256" key="8">
    <source>
        <dbReference type="ARBA" id="ARBA00022694"/>
    </source>
</evidence>
<comment type="catalytic activity">
    <reaction evidence="1 15">
        <text>Endonucleolytic cleavage to 5'-phosphomonoester.</text>
        <dbReference type="EC" id="3.1.26.3"/>
    </reaction>
</comment>
<keyword evidence="12 15" id="KW-0378">Hydrolase</keyword>
<feature type="region of interest" description="Disordered" evidence="16">
    <location>
        <begin position="221"/>
        <end position="254"/>
    </location>
</feature>
<proteinExistence type="inferred from homology"/>
<dbReference type="PROSITE" id="PS00517">
    <property type="entry name" value="RNASE_3_1"/>
    <property type="match status" value="1"/>
</dbReference>
<evidence type="ECO:0000256" key="12">
    <source>
        <dbReference type="ARBA" id="ARBA00022801"/>
    </source>
</evidence>
<comment type="cofactor">
    <cofactor evidence="15">
        <name>Mg(2+)</name>
        <dbReference type="ChEBI" id="CHEBI:18420"/>
    </cofactor>
</comment>
<evidence type="ECO:0000259" key="18">
    <source>
        <dbReference type="PROSITE" id="PS50142"/>
    </source>
</evidence>
<comment type="subunit">
    <text evidence="4 15">Homodimer.</text>
</comment>
<dbReference type="GO" id="GO:0003725">
    <property type="term" value="F:double-stranded RNA binding"/>
    <property type="evidence" value="ECO:0007669"/>
    <property type="project" value="TreeGrafter"/>
</dbReference>
<evidence type="ECO:0000259" key="17">
    <source>
        <dbReference type="PROSITE" id="PS50137"/>
    </source>
</evidence>
<comment type="caution">
    <text evidence="19">The sequence shown here is derived from an EMBL/GenBank/DDBJ whole genome shotgun (WGS) entry which is preliminary data.</text>
</comment>
<dbReference type="AlphaFoldDB" id="A0AAJ1MIS2"/>
<evidence type="ECO:0000256" key="6">
    <source>
        <dbReference type="ARBA" id="ARBA00022552"/>
    </source>
</evidence>
<feature type="active site" evidence="15">
    <location>
        <position position="140"/>
    </location>
</feature>
<protein>
    <recommendedName>
        <fullName evidence="15">Ribonuclease 3</fullName>
        <ecNumber evidence="15">3.1.26.3</ecNumber>
    </recommendedName>
    <alternativeName>
        <fullName evidence="15">Ribonuclease III</fullName>
        <shortName evidence="15">RNase III</shortName>
    </alternativeName>
</protein>
<evidence type="ECO:0000256" key="1">
    <source>
        <dbReference type="ARBA" id="ARBA00000109"/>
    </source>
</evidence>
<dbReference type="GO" id="GO:0019843">
    <property type="term" value="F:rRNA binding"/>
    <property type="evidence" value="ECO:0007669"/>
    <property type="project" value="UniProtKB-KW"/>
</dbReference>
<dbReference type="Gene3D" id="3.30.160.20">
    <property type="match status" value="1"/>
</dbReference>
<comment type="similarity">
    <text evidence="3">Belongs to the ribonuclease III family.</text>
</comment>
<dbReference type="SUPFAM" id="SSF69065">
    <property type="entry name" value="RNase III domain-like"/>
    <property type="match status" value="1"/>
</dbReference>
<evidence type="ECO:0000256" key="14">
    <source>
        <dbReference type="ARBA" id="ARBA00022884"/>
    </source>
</evidence>
<evidence type="ECO:0000313" key="19">
    <source>
        <dbReference type="EMBL" id="MDC7225842.1"/>
    </source>
</evidence>
<dbReference type="CDD" id="cd10845">
    <property type="entry name" value="DSRM_RNAse_III_family"/>
    <property type="match status" value="1"/>
</dbReference>
<dbReference type="GO" id="GO:0005737">
    <property type="term" value="C:cytoplasm"/>
    <property type="evidence" value="ECO:0007669"/>
    <property type="project" value="UniProtKB-SubCell"/>
</dbReference>
<dbReference type="Pfam" id="PF00035">
    <property type="entry name" value="dsrm"/>
    <property type="match status" value="1"/>
</dbReference>
<feature type="binding site" evidence="15">
    <location>
        <position position="137"/>
    </location>
    <ligand>
        <name>Mg(2+)</name>
        <dbReference type="ChEBI" id="CHEBI:18420"/>
    </ligand>
</feature>
<dbReference type="InterPro" id="IPR014720">
    <property type="entry name" value="dsRBD_dom"/>
</dbReference>
<dbReference type="CDD" id="cd00593">
    <property type="entry name" value="RIBOc"/>
    <property type="match status" value="1"/>
</dbReference>
<dbReference type="SUPFAM" id="SSF54768">
    <property type="entry name" value="dsRNA-binding domain-like"/>
    <property type="match status" value="1"/>
</dbReference>
<gene>
    <name evidence="15 19" type="primary">rnc</name>
    <name evidence="19" type="ORF">PQJ61_03645</name>
</gene>
<dbReference type="GO" id="GO:0010468">
    <property type="term" value="P:regulation of gene expression"/>
    <property type="evidence" value="ECO:0007669"/>
    <property type="project" value="TreeGrafter"/>
</dbReference>
<evidence type="ECO:0000256" key="13">
    <source>
        <dbReference type="ARBA" id="ARBA00022842"/>
    </source>
</evidence>
<dbReference type="GO" id="GO:0006397">
    <property type="term" value="P:mRNA processing"/>
    <property type="evidence" value="ECO:0007669"/>
    <property type="project" value="UniProtKB-UniRule"/>
</dbReference>
<accession>A0AAJ1MIS2</accession>
<organism evidence="19 20">
    <name type="scientific">Candidatus Thalassospirochaeta sargassi</name>
    <dbReference type="NCBI Taxonomy" id="3119039"/>
    <lineage>
        <taxon>Bacteria</taxon>
        <taxon>Pseudomonadati</taxon>
        <taxon>Spirochaetota</taxon>
        <taxon>Spirochaetia</taxon>
        <taxon>Spirochaetales</taxon>
        <taxon>Spirochaetaceae</taxon>
        <taxon>Candidatus Thalassospirochaeta</taxon>
    </lineage>
</organism>
<dbReference type="InterPro" id="IPR036389">
    <property type="entry name" value="RNase_III_sf"/>
</dbReference>
<dbReference type="SMART" id="SM00358">
    <property type="entry name" value="DSRM"/>
    <property type="match status" value="1"/>
</dbReference>
<keyword evidence="14 15" id="KW-0694">RNA-binding</keyword>
<evidence type="ECO:0000256" key="10">
    <source>
        <dbReference type="ARBA" id="ARBA00022723"/>
    </source>
</evidence>
<comment type="subcellular location">
    <subcellularLocation>
        <location evidence="2 15">Cytoplasm</location>
    </subcellularLocation>
</comment>
<dbReference type="InterPro" id="IPR000999">
    <property type="entry name" value="RNase_III_dom"/>
</dbReference>
<dbReference type="Proteomes" id="UP001221217">
    <property type="component" value="Unassembled WGS sequence"/>
</dbReference>
<dbReference type="PANTHER" id="PTHR11207:SF0">
    <property type="entry name" value="RIBONUCLEASE 3"/>
    <property type="match status" value="1"/>
</dbReference>
<dbReference type="FunFam" id="1.10.1520.10:FF:000001">
    <property type="entry name" value="Ribonuclease 3"/>
    <property type="match status" value="1"/>
</dbReference>
<dbReference type="EC" id="3.1.26.3" evidence="15"/>
<evidence type="ECO:0000256" key="11">
    <source>
        <dbReference type="ARBA" id="ARBA00022759"/>
    </source>
</evidence>
<evidence type="ECO:0000256" key="7">
    <source>
        <dbReference type="ARBA" id="ARBA00022664"/>
    </source>
</evidence>
<sequence length="254" mass="28987">MVLLPKVPVLKTPSVDGERKKELQLFEKHAGIRFRKLDFLNLAFSHRSYSNETIGNIDNNEKLEFLGDSVLGIVVSDYLFRIMPERPEGELARIKSFVVSEESLAGIAKSIKVDNYILIGKGEEYSGGRSKKAILADCMEAIFGAYYLDSGFKNAQNFILKYLIPEINKVLENKHRKDYKTLLQELVQKKYKSYPRYNMVKKTGPDHDRTFWIEVKVKNETYGPGKGKNKKEAEQRAAGLAFESLTGEKVDHDD</sequence>
<keyword evidence="8 15" id="KW-0819">tRNA processing</keyword>
<evidence type="ECO:0000256" key="15">
    <source>
        <dbReference type="HAMAP-Rule" id="MF_00104"/>
    </source>
</evidence>
<dbReference type="SMART" id="SM00535">
    <property type="entry name" value="RIBOc"/>
    <property type="match status" value="1"/>
</dbReference>
<dbReference type="GO" id="GO:0004525">
    <property type="term" value="F:ribonuclease III activity"/>
    <property type="evidence" value="ECO:0007669"/>
    <property type="project" value="UniProtKB-UniRule"/>
</dbReference>
<evidence type="ECO:0000256" key="2">
    <source>
        <dbReference type="ARBA" id="ARBA00004496"/>
    </source>
</evidence>
<dbReference type="Pfam" id="PF14622">
    <property type="entry name" value="Ribonucleas_3_3"/>
    <property type="match status" value="1"/>
</dbReference>
<dbReference type="PANTHER" id="PTHR11207">
    <property type="entry name" value="RIBONUCLEASE III"/>
    <property type="match status" value="1"/>
</dbReference>
<dbReference type="GO" id="GO:0042802">
    <property type="term" value="F:identical protein binding"/>
    <property type="evidence" value="ECO:0007669"/>
    <property type="project" value="UniProtKB-ARBA"/>
</dbReference>
<dbReference type="GO" id="GO:0008033">
    <property type="term" value="P:tRNA processing"/>
    <property type="evidence" value="ECO:0007669"/>
    <property type="project" value="UniProtKB-KW"/>
</dbReference>
<name>A0AAJ1MIS2_9SPIO</name>
<evidence type="ECO:0000256" key="16">
    <source>
        <dbReference type="SAM" id="MobiDB-lite"/>
    </source>
</evidence>
<dbReference type="HAMAP" id="MF_00104">
    <property type="entry name" value="RNase_III"/>
    <property type="match status" value="1"/>
</dbReference>
<dbReference type="FunFam" id="3.30.160.20:FF:000003">
    <property type="entry name" value="Ribonuclease 3"/>
    <property type="match status" value="1"/>
</dbReference>